<dbReference type="InterPro" id="IPR051610">
    <property type="entry name" value="GPI/OXD"/>
</dbReference>
<dbReference type="AlphaFoldDB" id="Q0RGV1"/>
<dbReference type="InterPro" id="IPR013096">
    <property type="entry name" value="Cupin_2"/>
</dbReference>
<gene>
    <name evidence="3" type="ordered locus">FRAAL4643</name>
</gene>
<dbReference type="Proteomes" id="UP000000657">
    <property type="component" value="Chromosome"/>
</dbReference>
<dbReference type="SUPFAM" id="SSF51182">
    <property type="entry name" value="RmlC-like cupins"/>
    <property type="match status" value="1"/>
</dbReference>
<dbReference type="PANTHER" id="PTHR35848:SF6">
    <property type="entry name" value="CUPIN TYPE-2 DOMAIN-CONTAINING PROTEIN"/>
    <property type="match status" value="1"/>
</dbReference>
<dbReference type="eggNOG" id="COG0662">
    <property type="taxonomic scope" value="Bacteria"/>
</dbReference>
<proteinExistence type="predicted"/>
<dbReference type="EMBL" id="CT573213">
    <property type="protein sequence ID" value="CAJ63285.1"/>
    <property type="molecule type" value="Genomic_DNA"/>
</dbReference>
<dbReference type="InterPro" id="IPR014710">
    <property type="entry name" value="RmlC-like_jellyroll"/>
</dbReference>
<reference evidence="3 4" key="1">
    <citation type="journal article" date="2007" name="Genome Res.">
        <title>Genome characteristics of facultatively symbiotic Frankia sp. strains reflect host range and host plant biogeography.</title>
        <authorList>
            <person name="Normand P."/>
            <person name="Lapierre P."/>
            <person name="Tisa L.S."/>
            <person name="Gogarten J.P."/>
            <person name="Alloisio N."/>
            <person name="Bagnarol E."/>
            <person name="Bassi C.A."/>
            <person name="Berry A.M."/>
            <person name="Bickhart D.M."/>
            <person name="Choisne N."/>
            <person name="Couloux A."/>
            <person name="Cournoyer B."/>
            <person name="Cruveiller S."/>
            <person name="Daubin V."/>
            <person name="Demange N."/>
            <person name="Francino M.P."/>
            <person name="Goltsman E."/>
            <person name="Huang Y."/>
            <person name="Kopp O.R."/>
            <person name="Labarre L."/>
            <person name="Lapidus A."/>
            <person name="Lavire C."/>
            <person name="Marechal J."/>
            <person name="Martinez M."/>
            <person name="Mastronunzio J.E."/>
            <person name="Mullin B.C."/>
            <person name="Niemann J."/>
            <person name="Pujic P."/>
            <person name="Rawnsley T."/>
            <person name="Rouy Z."/>
            <person name="Schenowitz C."/>
            <person name="Sellstedt A."/>
            <person name="Tavares F."/>
            <person name="Tomkins J.P."/>
            <person name="Vallenet D."/>
            <person name="Valverde C."/>
            <person name="Wall L.G."/>
            <person name="Wang Y."/>
            <person name="Medigue C."/>
            <person name="Benson D.R."/>
        </authorList>
    </citation>
    <scope>NUCLEOTIDE SEQUENCE [LARGE SCALE GENOMIC DNA]</scope>
    <source>
        <strain evidence="4">DSM 45986 / CECT 9034 / ACN14a</strain>
    </source>
</reference>
<dbReference type="PANTHER" id="PTHR35848">
    <property type="entry name" value="OXALATE-BINDING PROTEIN"/>
    <property type="match status" value="1"/>
</dbReference>
<dbReference type="OrthoDB" id="5243694at2"/>
<evidence type="ECO:0000313" key="4">
    <source>
        <dbReference type="Proteomes" id="UP000000657"/>
    </source>
</evidence>
<organism evidence="3 4">
    <name type="scientific">Frankia alni (strain DSM 45986 / CECT 9034 / ACN14a)</name>
    <dbReference type="NCBI Taxonomy" id="326424"/>
    <lineage>
        <taxon>Bacteria</taxon>
        <taxon>Bacillati</taxon>
        <taxon>Actinomycetota</taxon>
        <taxon>Actinomycetes</taxon>
        <taxon>Frankiales</taxon>
        <taxon>Frankiaceae</taxon>
        <taxon>Frankia</taxon>
    </lineage>
</organism>
<dbReference type="GO" id="GO:0046872">
    <property type="term" value="F:metal ion binding"/>
    <property type="evidence" value="ECO:0007669"/>
    <property type="project" value="UniProtKB-KW"/>
</dbReference>
<feature type="domain" description="Cupin type-2" evidence="2">
    <location>
        <begin position="49"/>
        <end position="114"/>
    </location>
</feature>
<protein>
    <recommendedName>
        <fullName evidence="2">Cupin type-2 domain-containing protein</fullName>
    </recommendedName>
</protein>
<dbReference type="Pfam" id="PF07883">
    <property type="entry name" value="Cupin_2"/>
    <property type="match status" value="1"/>
</dbReference>
<sequence length="237" mass="25299">MVDRVVTTTVDDPSFVYGMHGGEKRAQWKCLARRNNMFGPWEAVEWAWLPPGGASGEHLHSRTEQLDYIVSGAGVMTIDGRDRFVTAGDVVLTALGTRHGLRNAGSDELVWLVTEVPGPVLGTARPGPPGAGAAVIRMREAGEIDPTEVLSGPLRRARLVRLDPGASESLLADAEEHVLYTLSGAGVAANASTSVRLRQGVSVSVPFHGSIRVEAGREGLEFFVVSLAVELTPGRKR</sequence>
<dbReference type="STRING" id="326424.FRAAL4643"/>
<dbReference type="RefSeq" id="WP_011605759.1">
    <property type="nucleotide sequence ID" value="NC_008278.1"/>
</dbReference>
<keyword evidence="4" id="KW-1185">Reference proteome</keyword>
<dbReference type="Gene3D" id="2.60.120.10">
    <property type="entry name" value="Jelly Rolls"/>
    <property type="match status" value="1"/>
</dbReference>
<accession>Q0RGV1</accession>
<keyword evidence="1" id="KW-0479">Metal-binding</keyword>
<dbReference type="HOGENOM" id="CLU_1169289_0_0_11"/>
<dbReference type="KEGG" id="fal:FRAAL4643"/>
<evidence type="ECO:0000259" key="2">
    <source>
        <dbReference type="Pfam" id="PF07883"/>
    </source>
</evidence>
<dbReference type="InterPro" id="IPR011051">
    <property type="entry name" value="RmlC_Cupin_sf"/>
</dbReference>
<name>Q0RGV1_FRAAA</name>
<evidence type="ECO:0000256" key="1">
    <source>
        <dbReference type="ARBA" id="ARBA00022723"/>
    </source>
</evidence>
<evidence type="ECO:0000313" key="3">
    <source>
        <dbReference type="EMBL" id="CAJ63285.1"/>
    </source>
</evidence>